<protein>
    <submittedName>
        <fullName evidence="1">Uncharacterized protein</fullName>
    </submittedName>
</protein>
<comment type="caution">
    <text evidence="1">The sequence shown here is derived from an EMBL/GenBank/DDBJ whole genome shotgun (WGS) entry which is preliminary data.</text>
</comment>
<gene>
    <name evidence="1" type="ORF">O6H91_11G113100</name>
</gene>
<keyword evidence="2" id="KW-1185">Reference proteome</keyword>
<name>A0ACC2CCY6_DIPCM</name>
<accession>A0ACC2CCY6</accession>
<dbReference type="Proteomes" id="UP001162992">
    <property type="component" value="Chromosome 11"/>
</dbReference>
<proteinExistence type="predicted"/>
<organism evidence="1 2">
    <name type="scientific">Diphasiastrum complanatum</name>
    <name type="common">Issler's clubmoss</name>
    <name type="synonym">Lycopodium complanatum</name>
    <dbReference type="NCBI Taxonomy" id="34168"/>
    <lineage>
        <taxon>Eukaryota</taxon>
        <taxon>Viridiplantae</taxon>
        <taxon>Streptophyta</taxon>
        <taxon>Embryophyta</taxon>
        <taxon>Tracheophyta</taxon>
        <taxon>Lycopodiopsida</taxon>
        <taxon>Lycopodiales</taxon>
        <taxon>Lycopodiaceae</taxon>
        <taxon>Lycopodioideae</taxon>
        <taxon>Diphasiastrum</taxon>
    </lineage>
</organism>
<evidence type="ECO:0000313" key="1">
    <source>
        <dbReference type="EMBL" id="KAJ7539877.1"/>
    </source>
</evidence>
<evidence type="ECO:0000313" key="2">
    <source>
        <dbReference type="Proteomes" id="UP001162992"/>
    </source>
</evidence>
<sequence length="470" mass="53062">MPRHCLHHTRPIWMRTMKMGICQMRIRSKPEKAHCHMLPSMLLPPSPLQLLTPRCPSQLHHWAGPQVLYLSFPRTHARTQTHTAFVIRHGIFATGVVALVMGTIVTWYNSILLASLWRFDGKRRVRYRDLARAIFGEWGYRGVVLFQQISSLGNNITIQIAAGTSMKAIYVVYHTDHNITLQEFIIIFGVLQLALSQLPDIHSLRWFNGLCTLCTIGFTVTAITMSIYDGTKLDRSTVNYNLQGTTATKLFGILGALGTISFSFGDAMLPEIQATVREPTKKNMYKGIGMAYSIITITYWSLAFIGYWAFGSSVNPYLINSLTTPTWPIILANIFAIIQIAGCFQIYCRPTYELLEDKLLHRKESLLSLRNILSRILFTSIYTVLVTLVAAAIPFFSDFVALCGAIGFTPLDFILPALAYLKVRKPKNSFVWVVNISIMSIYLVVAVLGSIGAIRFIIQDTKNYKFFKNL</sequence>
<dbReference type="EMBL" id="CM055102">
    <property type="protein sequence ID" value="KAJ7539877.1"/>
    <property type="molecule type" value="Genomic_DNA"/>
</dbReference>
<reference evidence="2" key="1">
    <citation type="journal article" date="2024" name="Proc. Natl. Acad. Sci. U.S.A.">
        <title>Extraordinary preservation of gene collinearity over three hundred million years revealed in homosporous lycophytes.</title>
        <authorList>
            <person name="Li C."/>
            <person name="Wickell D."/>
            <person name="Kuo L.Y."/>
            <person name="Chen X."/>
            <person name="Nie B."/>
            <person name="Liao X."/>
            <person name="Peng D."/>
            <person name="Ji J."/>
            <person name="Jenkins J."/>
            <person name="Williams M."/>
            <person name="Shu S."/>
            <person name="Plott C."/>
            <person name="Barry K."/>
            <person name="Rajasekar S."/>
            <person name="Grimwood J."/>
            <person name="Han X."/>
            <person name="Sun S."/>
            <person name="Hou Z."/>
            <person name="He W."/>
            <person name="Dai G."/>
            <person name="Sun C."/>
            <person name="Schmutz J."/>
            <person name="Leebens-Mack J.H."/>
            <person name="Li F.W."/>
            <person name="Wang L."/>
        </authorList>
    </citation>
    <scope>NUCLEOTIDE SEQUENCE [LARGE SCALE GENOMIC DNA]</scope>
    <source>
        <strain evidence="2">cv. PW_Plant_1</strain>
    </source>
</reference>